<gene>
    <name evidence="1" type="ORF">UFOPK2646_00768</name>
</gene>
<dbReference type="AlphaFoldDB" id="A0A6J6QE98"/>
<proteinExistence type="predicted"/>
<reference evidence="1" key="1">
    <citation type="submission" date="2020-05" db="EMBL/GenBank/DDBJ databases">
        <authorList>
            <person name="Chiriac C."/>
            <person name="Salcher M."/>
            <person name="Ghai R."/>
            <person name="Kavagutti S V."/>
        </authorList>
    </citation>
    <scope>NUCLEOTIDE SEQUENCE</scope>
</reference>
<sequence length="98" mass="10058">MIVFFMAPLASVVLSVAVPKSHAHLSAFSYPAPSYQALPSGSEAVSTNSCAITDAIASAIMLELGEAAICPAHEATNVPGSPTNEDFTFVPFGADMLS</sequence>
<protein>
    <submittedName>
        <fullName evidence="1">Unannotated protein</fullName>
    </submittedName>
</protein>
<evidence type="ECO:0000313" key="1">
    <source>
        <dbReference type="EMBL" id="CAB4707148.1"/>
    </source>
</evidence>
<dbReference type="EMBL" id="CAEZYB010000078">
    <property type="protein sequence ID" value="CAB4707148.1"/>
    <property type="molecule type" value="Genomic_DNA"/>
</dbReference>
<accession>A0A6J6QE98</accession>
<name>A0A6J6QE98_9ZZZZ</name>
<organism evidence="1">
    <name type="scientific">freshwater metagenome</name>
    <dbReference type="NCBI Taxonomy" id="449393"/>
    <lineage>
        <taxon>unclassified sequences</taxon>
        <taxon>metagenomes</taxon>
        <taxon>ecological metagenomes</taxon>
    </lineage>
</organism>